<evidence type="ECO:0000256" key="4">
    <source>
        <dbReference type="PROSITE-ProRule" id="PRU00209"/>
    </source>
</evidence>
<name>A0A6P8GPU9_CLUHA</name>
<dbReference type="RefSeq" id="XP_031441228.1">
    <property type="nucleotide sequence ID" value="XM_031585368.2"/>
</dbReference>
<dbReference type="Gene3D" id="2.40.50.140">
    <property type="entry name" value="Nucleic acid-binding proteins"/>
    <property type="match status" value="1"/>
</dbReference>
<dbReference type="Pfam" id="PF01588">
    <property type="entry name" value="tRNA_bind"/>
    <property type="match status" value="1"/>
</dbReference>
<dbReference type="PANTHER" id="PTHR11586">
    <property type="entry name" value="TRNA-AMINOACYLATION COFACTOR ARC1 FAMILY MEMBER"/>
    <property type="match status" value="1"/>
</dbReference>
<dbReference type="InterPro" id="IPR012340">
    <property type="entry name" value="NA-bd_OB-fold"/>
</dbReference>
<protein>
    <submittedName>
        <fullName evidence="8 9">Aminoacyl tRNA synthase complex-interacting multifunctional protein 1</fullName>
    </submittedName>
</protein>
<reference evidence="8 9" key="1">
    <citation type="submission" date="2025-04" db="UniProtKB">
        <authorList>
            <consortium name="RefSeq"/>
        </authorList>
    </citation>
    <scope>IDENTIFICATION</scope>
</reference>
<dbReference type="AlphaFoldDB" id="A0A6P8GPU9"/>
<evidence type="ECO:0000256" key="3">
    <source>
        <dbReference type="ARBA" id="ARBA00022917"/>
    </source>
</evidence>
<accession>A0A6P8GPU9</accession>
<dbReference type="GO" id="GO:0006412">
    <property type="term" value="P:translation"/>
    <property type="evidence" value="ECO:0007669"/>
    <property type="project" value="UniProtKB-KW"/>
</dbReference>
<evidence type="ECO:0000256" key="5">
    <source>
        <dbReference type="SAM" id="MobiDB-lite"/>
    </source>
</evidence>
<dbReference type="RefSeq" id="XP_031441229.1">
    <property type="nucleotide sequence ID" value="XM_031585369.2"/>
</dbReference>
<dbReference type="InterPro" id="IPR002547">
    <property type="entry name" value="tRNA-bd_dom"/>
</dbReference>
<evidence type="ECO:0000313" key="7">
    <source>
        <dbReference type="Proteomes" id="UP000515152"/>
    </source>
</evidence>
<feature type="domain" description="TRNA-binding" evidence="6">
    <location>
        <begin position="138"/>
        <end position="239"/>
    </location>
</feature>
<dbReference type="GeneTree" id="ENSGT00940000154950"/>
<keyword evidence="1 4" id="KW-0820">tRNA-binding</keyword>
<proteinExistence type="predicted"/>
<keyword evidence="7" id="KW-1185">Reference proteome</keyword>
<sequence>MSAPGLPSRNAKELKEQEQMMEFLKQKMMLFGEKAMLQKSVREEKKLLVENAKLKDEIEQLKKQLQENQRRKAAKQKALAEAQAASPATPEPTGGATLTPSATPSKAAPRKPKPQGESEGRKKKGTCRKSGVQGSELGIRQLELRVGRILSARQHPEAESLCVQEVDLGEGQPRTAVSRILTNTPTEQMSESLCVCVCNGRAVRVRGVLSKVHVLCATDSAHLEMLTPPSSAQPGDRVTFNNYPGEPDRELSPRVFGRLQPDLCTDPRGVACYQGVAFEVKGKGLCRAPSICNGSIK</sequence>
<dbReference type="GeneID" id="105891426"/>
<dbReference type="SUPFAM" id="SSF50249">
    <property type="entry name" value="Nucleic acid-binding proteins"/>
    <property type="match status" value="1"/>
</dbReference>
<gene>
    <name evidence="8 9" type="primary">aimp1b</name>
</gene>
<organism evidence="7 9">
    <name type="scientific">Clupea harengus</name>
    <name type="common">Atlantic herring</name>
    <dbReference type="NCBI Taxonomy" id="7950"/>
    <lineage>
        <taxon>Eukaryota</taxon>
        <taxon>Metazoa</taxon>
        <taxon>Chordata</taxon>
        <taxon>Craniata</taxon>
        <taxon>Vertebrata</taxon>
        <taxon>Euteleostomi</taxon>
        <taxon>Actinopterygii</taxon>
        <taxon>Neopterygii</taxon>
        <taxon>Teleostei</taxon>
        <taxon>Clupei</taxon>
        <taxon>Clupeiformes</taxon>
        <taxon>Clupeoidei</taxon>
        <taxon>Clupeidae</taxon>
        <taxon>Clupea</taxon>
    </lineage>
</organism>
<dbReference type="InterPro" id="IPR051270">
    <property type="entry name" value="Tyrosine-tRNA_ligase_regulator"/>
</dbReference>
<dbReference type="OrthoDB" id="197206at2759"/>
<evidence type="ECO:0000313" key="8">
    <source>
        <dbReference type="RefSeq" id="XP_031441228.1"/>
    </source>
</evidence>
<dbReference type="Proteomes" id="UP000515152">
    <property type="component" value="Chromosome 18"/>
</dbReference>
<dbReference type="KEGG" id="char:105891426"/>
<evidence type="ECO:0000259" key="6">
    <source>
        <dbReference type="PROSITE" id="PS50886"/>
    </source>
</evidence>
<keyword evidence="3" id="KW-0648">Protein biosynthesis</keyword>
<dbReference type="PROSITE" id="PS50886">
    <property type="entry name" value="TRBD"/>
    <property type="match status" value="1"/>
</dbReference>
<evidence type="ECO:0000256" key="1">
    <source>
        <dbReference type="ARBA" id="ARBA00022555"/>
    </source>
</evidence>
<dbReference type="GO" id="GO:0000049">
    <property type="term" value="F:tRNA binding"/>
    <property type="evidence" value="ECO:0007669"/>
    <property type="project" value="UniProtKB-UniRule"/>
</dbReference>
<evidence type="ECO:0000313" key="9">
    <source>
        <dbReference type="RefSeq" id="XP_031441229.1"/>
    </source>
</evidence>
<dbReference type="PANTHER" id="PTHR11586:SF42">
    <property type="entry name" value="AMINOACYL TRNA SYNTHASE COMPLEX-INTERACTING MULTIFUNCTIONAL PROTEIN 1"/>
    <property type="match status" value="1"/>
</dbReference>
<keyword evidence="2 4" id="KW-0694">RNA-binding</keyword>
<dbReference type="CTD" id="494049"/>
<evidence type="ECO:0000256" key="2">
    <source>
        <dbReference type="ARBA" id="ARBA00022884"/>
    </source>
</evidence>
<feature type="compositionally biased region" description="Low complexity" evidence="5">
    <location>
        <begin position="76"/>
        <end position="93"/>
    </location>
</feature>
<feature type="region of interest" description="Disordered" evidence="5">
    <location>
        <begin position="66"/>
        <end position="132"/>
    </location>
</feature>